<dbReference type="PROSITE" id="PS50835">
    <property type="entry name" value="IG_LIKE"/>
    <property type="match status" value="1"/>
</dbReference>
<dbReference type="GeneTree" id="ENSGT00390000013965"/>
<keyword evidence="2" id="KW-0732">Signal</keyword>
<dbReference type="OrthoDB" id="9899013at2759"/>
<dbReference type="InParanoid" id="G3UEH5"/>
<dbReference type="GO" id="GO:0016020">
    <property type="term" value="C:membrane"/>
    <property type="evidence" value="ECO:0007669"/>
    <property type="project" value="InterPro"/>
</dbReference>
<dbReference type="HOGENOM" id="CLU_115462_0_0_1"/>
<dbReference type="Pfam" id="PF07686">
    <property type="entry name" value="V-set"/>
    <property type="match status" value="1"/>
</dbReference>
<dbReference type="GO" id="GO:0002250">
    <property type="term" value="P:adaptive immune response"/>
    <property type="evidence" value="ECO:0007669"/>
    <property type="project" value="InterPro"/>
</dbReference>
<evidence type="ECO:0000313" key="5">
    <source>
        <dbReference type="Proteomes" id="UP000007646"/>
    </source>
</evidence>
<sequence>MAPQPPHLHLFLALTLTMPVSLATQVVQQFPPYAIAPKGSSVNITCSSIGSLKGIYLNRDWPDPGSHVIYYADGKEPTVDELFWMRINFSGSQHELTITMYHLQPNDTGVYTCQAIMDNKISGPGTLVVVTDDRANSCQKDWERAFGLPVALAVACFLAGLGLGVVCAVRRTQIKKLCRRSNRPTAIVVYEDMSCSRHNTLSRPNEYQ</sequence>
<dbReference type="RefSeq" id="XP_023412539.1">
    <property type="nucleotide sequence ID" value="XM_023556771.2"/>
</dbReference>
<proteinExistence type="predicted"/>
<dbReference type="Gene3D" id="2.60.40.10">
    <property type="entry name" value="Immunoglobulins"/>
    <property type="match status" value="1"/>
</dbReference>
<dbReference type="KEGG" id="lav:100673311"/>
<dbReference type="AlphaFoldDB" id="G3UEH5"/>
<dbReference type="InterPro" id="IPR013106">
    <property type="entry name" value="Ig_V-set"/>
</dbReference>
<dbReference type="SMART" id="SM00409">
    <property type="entry name" value="IG"/>
    <property type="match status" value="1"/>
</dbReference>
<feature type="transmembrane region" description="Helical" evidence="1">
    <location>
        <begin position="146"/>
        <end position="169"/>
    </location>
</feature>
<evidence type="ECO:0000256" key="1">
    <source>
        <dbReference type="SAM" id="Phobius"/>
    </source>
</evidence>
<keyword evidence="1" id="KW-1133">Transmembrane helix</keyword>
<keyword evidence="1" id="KW-0472">Membrane</keyword>
<keyword evidence="1" id="KW-0812">Transmembrane</keyword>
<dbReference type="Proteomes" id="UP000007646">
    <property type="component" value="Unassembled WGS sequence"/>
</dbReference>
<dbReference type="STRING" id="9785.ENSLAFP00000026233"/>
<dbReference type="InterPro" id="IPR007110">
    <property type="entry name" value="Ig-like_dom"/>
</dbReference>
<reference evidence="4" key="2">
    <citation type="submission" date="2025-08" db="UniProtKB">
        <authorList>
            <consortium name="Ensembl"/>
        </authorList>
    </citation>
    <scope>IDENTIFICATION</scope>
    <source>
        <strain evidence="4">Isolate ISIS603380</strain>
    </source>
</reference>
<dbReference type="PANTHER" id="PTHR15343">
    <property type="entry name" value="CD7"/>
    <property type="match status" value="1"/>
</dbReference>
<feature type="chain" id="PRO_5003456383" description="Ig-like domain-containing protein" evidence="2">
    <location>
        <begin position="24"/>
        <end position="208"/>
    </location>
</feature>
<dbReference type="CTD" id="924"/>
<accession>G3UEH5</accession>
<dbReference type="GeneID" id="100673311"/>
<dbReference type="InterPro" id="IPR039090">
    <property type="entry name" value="CD7"/>
</dbReference>
<dbReference type="InterPro" id="IPR003599">
    <property type="entry name" value="Ig_sub"/>
</dbReference>
<dbReference type="CDD" id="cd00099">
    <property type="entry name" value="IgV"/>
    <property type="match status" value="1"/>
</dbReference>
<dbReference type="OMA" id="SACVVYE"/>
<dbReference type="eggNOG" id="ENOG502SD5I">
    <property type="taxonomic scope" value="Eukaryota"/>
</dbReference>
<protein>
    <recommendedName>
        <fullName evidence="3">Ig-like domain-containing protein</fullName>
    </recommendedName>
</protein>
<gene>
    <name evidence="4" type="primary">CD7</name>
</gene>
<organism evidence="4 5">
    <name type="scientific">Loxodonta africana</name>
    <name type="common">African elephant</name>
    <dbReference type="NCBI Taxonomy" id="9785"/>
    <lineage>
        <taxon>Eukaryota</taxon>
        <taxon>Metazoa</taxon>
        <taxon>Chordata</taxon>
        <taxon>Craniata</taxon>
        <taxon>Vertebrata</taxon>
        <taxon>Euteleostomi</taxon>
        <taxon>Mammalia</taxon>
        <taxon>Eutheria</taxon>
        <taxon>Afrotheria</taxon>
        <taxon>Proboscidea</taxon>
        <taxon>Elephantidae</taxon>
        <taxon>Loxodonta</taxon>
    </lineage>
</organism>
<feature type="domain" description="Ig-like" evidence="3">
    <location>
        <begin position="19"/>
        <end position="115"/>
    </location>
</feature>
<feature type="signal peptide" evidence="2">
    <location>
        <begin position="1"/>
        <end position="23"/>
    </location>
</feature>
<dbReference type="FunCoup" id="G3UEH5">
    <property type="interactions" value="117"/>
</dbReference>
<evidence type="ECO:0000259" key="3">
    <source>
        <dbReference type="PROSITE" id="PS50835"/>
    </source>
</evidence>
<dbReference type="Ensembl" id="ENSLAFT00000035819.1">
    <property type="protein sequence ID" value="ENSLAFP00000026233.1"/>
    <property type="gene ID" value="ENSLAFG00000032237.1"/>
</dbReference>
<dbReference type="SUPFAM" id="SSF48726">
    <property type="entry name" value="Immunoglobulin"/>
    <property type="match status" value="1"/>
</dbReference>
<evidence type="ECO:0000313" key="4">
    <source>
        <dbReference type="Ensembl" id="ENSLAFP00000026233.1"/>
    </source>
</evidence>
<dbReference type="InterPro" id="IPR013783">
    <property type="entry name" value="Ig-like_fold"/>
</dbReference>
<reference evidence="4 5" key="1">
    <citation type="submission" date="2009-06" db="EMBL/GenBank/DDBJ databases">
        <title>The Genome Sequence of Loxodonta africana (African elephant).</title>
        <authorList>
            <person name="Di Palma F."/>
            <person name="Heiman D."/>
            <person name="Young S."/>
            <person name="Johnson J."/>
            <person name="Lander E.S."/>
            <person name="Lindblad-Toh K."/>
        </authorList>
    </citation>
    <scope>NUCLEOTIDE SEQUENCE [LARGE SCALE GENOMIC DNA]</scope>
    <source>
        <strain evidence="4 5">Isolate ISIS603380</strain>
    </source>
</reference>
<name>G3UEH5_LOXAF</name>
<dbReference type="PANTHER" id="PTHR15343:SF0">
    <property type="entry name" value="T-CELL ANTIGEN CD7"/>
    <property type="match status" value="1"/>
</dbReference>
<keyword evidence="5" id="KW-1185">Reference proteome</keyword>
<evidence type="ECO:0000256" key="2">
    <source>
        <dbReference type="SAM" id="SignalP"/>
    </source>
</evidence>
<reference evidence="4" key="3">
    <citation type="submission" date="2025-09" db="UniProtKB">
        <authorList>
            <consortium name="Ensembl"/>
        </authorList>
    </citation>
    <scope>IDENTIFICATION</scope>
    <source>
        <strain evidence="4">Isolate ISIS603380</strain>
    </source>
</reference>
<dbReference type="GO" id="GO:0038023">
    <property type="term" value="F:signaling receptor activity"/>
    <property type="evidence" value="ECO:0007669"/>
    <property type="project" value="InterPro"/>
</dbReference>
<dbReference type="InterPro" id="IPR036179">
    <property type="entry name" value="Ig-like_dom_sf"/>
</dbReference>